<proteinExistence type="predicted"/>
<dbReference type="EMBL" id="GEIB01001827">
    <property type="protein sequence ID" value="JAR86561.1"/>
    <property type="molecule type" value="Transcribed_RNA"/>
</dbReference>
<sequence>RRCSTESSSFETNAGTQSNSCGVQPFFRSQGASNDDEQQYAAGVFTRSCVSQDLAELRTLGLNQSQLKYQQFHFLKRKICLFFL</sequence>
<evidence type="ECO:0000256" key="1">
    <source>
        <dbReference type="SAM" id="MobiDB-lite"/>
    </source>
</evidence>
<dbReference type="AlphaFoldDB" id="A0A147B728"/>
<accession>A0A147B728</accession>
<organism evidence="2">
    <name type="scientific">Alectorobius mimon</name>
    <dbReference type="NCBI Taxonomy" id="360319"/>
    <lineage>
        <taxon>Eukaryota</taxon>
        <taxon>Metazoa</taxon>
        <taxon>Ecdysozoa</taxon>
        <taxon>Arthropoda</taxon>
        <taxon>Chelicerata</taxon>
        <taxon>Arachnida</taxon>
        <taxon>Acari</taxon>
        <taxon>Parasitiformes</taxon>
        <taxon>Ixodida</taxon>
        <taxon>Ixodoidea</taxon>
        <taxon>Argasidae</taxon>
        <taxon>Ornithodorinae</taxon>
        <taxon>Alectorobius</taxon>
    </lineage>
</organism>
<name>A0A147B728_9ACAR</name>
<protein>
    <submittedName>
        <fullName evidence="2">Uncharacterized protein</fullName>
    </submittedName>
</protein>
<feature type="compositionally biased region" description="Polar residues" evidence="1">
    <location>
        <begin position="1"/>
        <end position="22"/>
    </location>
</feature>
<feature type="non-terminal residue" evidence="2">
    <location>
        <position position="1"/>
    </location>
</feature>
<reference evidence="2" key="1">
    <citation type="submission" date="2016-03" db="EMBL/GenBank/DDBJ databases">
        <title>Gut transcriptome analysis on engorged females of Ornithodoros mimon (Acari: Argasidae) and phylogenetic inferences of soft ticks.</title>
        <authorList>
            <person name="Landulfo G.A."/>
            <person name="Giovanni D."/>
            <person name="Carvalho E."/>
            <person name="Junqueira-de-Azevedo I."/>
            <person name="Patane J."/>
            <person name="Mendoca R."/>
            <person name="Barros-Battesti D."/>
        </authorList>
    </citation>
    <scope>NUCLEOTIDE SEQUENCE</scope>
    <source>
        <strain evidence="2">Females</strain>
        <tissue evidence="2">Gut</tissue>
    </source>
</reference>
<evidence type="ECO:0000313" key="2">
    <source>
        <dbReference type="EMBL" id="JAR86561.1"/>
    </source>
</evidence>
<feature type="region of interest" description="Disordered" evidence="1">
    <location>
        <begin position="1"/>
        <end position="23"/>
    </location>
</feature>